<reference evidence="1 2" key="1">
    <citation type="submission" date="2020-02" db="EMBL/GenBank/DDBJ databases">
        <authorList>
            <person name="Kociolek L.K."/>
            <person name="Ozer E.A."/>
        </authorList>
    </citation>
    <scope>NUCLEOTIDE SEQUENCE [LARGE SCALE GENOMIC DNA]</scope>
    <source>
        <strain evidence="1 2">ATCC 14501</strain>
    </source>
</reference>
<sequence length="80" mass="9622">MVNTSMQLNAESLILRYLKIMAVLEVTPNEMLSRTWKFASHIEKEVCLFVRGEERLNAELKYGHYDNYFDNEEEWLDYEL</sequence>
<dbReference type="Proteomes" id="UP000503330">
    <property type="component" value="Chromosome"/>
</dbReference>
<accession>A0AAP9MC93</accession>
<dbReference type="EMBL" id="CP048838">
    <property type="protein sequence ID" value="QJA01803.1"/>
    <property type="molecule type" value="Genomic_DNA"/>
</dbReference>
<proteinExistence type="predicted"/>
<evidence type="ECO:0000313" key="1">
    <source>
        <dbReference type="EMBL" id="QJA01803.1"/>
    </source>
</evidence>
<dbReference type="AlphaFoldDB" id="A0AAP9MC93"/>
<gene>
    <name evidence="1" type="ORF">G4D54_04875</name>
</gene>
<evidence type="ECO:0000313" key="2">
    <source>
        <dbReference type="Proteomes" id="UP000503330"/>
    </source>
</evidence>
<name>A0AAP9MC93_CLOIN</name>
<protein>
    <submittedName>
        <fullName evidence="1">Uncharacterized protein</fullName>
    </submittedName>
</protein>
<organism evidence="1 2">
    <name type="scientific">Clostridium innocuum</name>
    <dbReference type="NCBI Taxonomy" id="1522"/>
    <lineage>
        <taxon>Bacteria</taxon>
        <taxon>Bacillati</taxon>
        <taxon>Bacillota</taxon>
        <taxon>Clostridia</taxon>
        <taxon>Eubacteriales</taxon>
        <taxon>Clostridiaceae</taxon>
        <taxon>Clostridium</taxon>
    </lineage>
</organism>